<accession>A0A1V4K9F8</accession>
<dbReference type="OrthoDB" id="10455642at2759"/>
<keyword evidence="3" id="KW-1185">Reference proteome</keyword>
<dbReference type="Proteomes" id="UP000190648">
    <property type="component" value="Unassembled WGS sequence"/>
</dbReference>
<reference evidence="2 3" key="1">
    <citation type="submission" date="2016-02" db="EMBL/GenBank/DDBJ databases">
        <title>Band-tailed pigeon sequencing and assembly.</title>
        <authorList>
            <person name="Soares A.E."/>
            <person name="Novak B.J."/>
            <person name="Rice E.S."/>
            <person name="O'Connell B."/>
            <person name="Chang D."/>
            <person name="Weber S."/>
            <person name="Shapiro B."/>
        </authorList>
    </citation>
    <scope>NUCLEOTIDE SEQUENCE [LARGE SCALE GENOMIC DNA]</scope>
    <source>
        <strain evidence="2">BTP2013</strain>
        <tissue evidence="2">Blood</tissue>
    </source>
</reference>
<gene>
    <name evidence="2" type="ORF">AV530_002855</name>
</gene>
<organism evidence="2 3">
    <name type="scientific">Patagioenas fasciata monilis</name>
    <dbReference type="NCBI Taxonomy" id="372326"/>
    <lineage>
        <taxon>Eukaryota</taxon>
        <taxon>Metazoa</taxon>
        <taxon>Chordata</taxon>
        <taxon>Craniata</taxon>
        <taxon>Vertebrata</taxon>
        <taxon>Euteleostomi</taxon>
        <taxon>Archelosauria</taxon>
        <taxon>Archosauria</taxon>
        <taxon>Dinosauria</taxon>
        <taxon>Saurischia</taxon>
        <taxon>Theropoda</taxon>
        <taxon>Coelurosauria</taxon>
        <taxon>Aves</taxon>
        <taxon>Neognathae</taxon>
        <taxon>Neoaves</taxon>
        <taxon>Columbimorphae</taxon>
        <taxon>Columbiformes</taxon>
        <taxon>Columbidae</taxon>
        <taxon>Patagioenas</taxon>
    </lineage>
</organism>
<comment type="caution">
    <text evidence="2">The sequence shown here is derived from an EMBL/GenBank/DDBJ whole genome shotgun (WGS) entry which is preliminary data.</text>
</comment>
<proteinExistence type="predicted"/>
<evidence type="ECO:0000313" key="3">
    <source>
        <dbReference type="Proteomes" id="UP000190648"/>
    </source>
</evidence>
<protein>
    <submittedName>
        <fullName evidence="2">Uncharacterized protein</fullName>
    </submittedName>
</protein>
<name>A0A1V4K9F8_PATFA</name>
<feature type="region of interest" description="Disordered" evidence="1">
    <location>
        <begin position="155"/>
        <end position="178"/>
    </location>
</feature>
<dbReference type="EMBL" id="LSYS01004095">
    <property type="protein sequence ID" value="OPJ81086.1"/>
    <property type="molecule type" value="Genomic_DNA"/>
</dbReference>
<sequence length="178" mass="20217">MCVLIWRKKINHTEASPSLQVHFLQIICKFSIMAIHSFCHLEEPVPQNNDLKKAHLFARKSLHLGNSTGAAKMCFVRFRSLTFSGMRISEQTDYWGLPSYSSGTVLAYLTALHTTKGSYWNTARSRCKTGLEFQSYLSLVSVIWRQMSTHSSKMRERVLKSPNSATEFVQTDPDSHGA</sequence>
<evidence type="ECO:0000313" key="2">
    <source>
        <dbReference type="EMBL" id="OPJ81086.1"/>
    </source>
</evidence>
<evidence type="ECO:0000256" key="1">
    <source>
        <dbReference type="SAM" id="MobiDB-lite"/>
    </source>
</evidence>
<dbReference type="AlphaFoldDB" id="A0A1V4K9F8"/>